<dbReference type="InterPro" id="IPR001810">
    <property type="entry name" value="F-box_dom"/>
</dbReference>
<dbReference type="InterPro" id="IPR036047">
    <property type="entry name" value="F-box-like_dom_sf"/>
</dbReference>
<dbReference type="InterPro" id="IPR032675">
    <property type="entry name" value="LRR_dom_sf"/>
</dbReference>
<dbReference type="SMART" id="SM00256">
    <property type="entry name" value="FBOX"/>
    <property type="match status" value="1"/>
</dbReference>
<organism evidence="2 3">
    <name type="scientific">Orbilia blumenaviensis</name>
    <dbReference type="NCBI Taxonomy" id="1796055"/>
    <lineage>
        <taxon>Eukaryota</taxon>
        <taxon>Fungi</taxon>
        <taxon>Dikarya</taxon>
        <taxon>Ascomycota</taxon>
        <taxon>Pezizomycotina</taxon>
        <taxon>Orbiliomycetes</taxon>
        <taxon>Orbiliales</taxon>
        <taxon>Orbiliaceae</taxon>
        <taxon>Orbilia</taxon>
    </lineage>
</organism>
<dbReference type="Gene3D" id="3.80.10.10">
    <property type="entry name" value="Ribonuclease Inhibitor"/>
    <property type="match status" value="1"/>
</dbReference>
<sequence>MESNPSSTIFRVGPINLNMHSSIFSLPTEILTEIFSYFPASSDLASICRVNKLFNQIATPMLYHNVHLNYVSIFNDISEILRCFLQSELEEEHPGIKFIRNLRISEGRPRPNDSEDYEEDREEIREDIANLLSKIRPNQLSSLRIETSDFEEFYEKNLGEQNNLKSIQVRFTPEIKREAITILHHYRHLIKDPTSMLSISNLEIDLGPMAITKFEIKPKKSDSLLRPIGITATASLLPDEYYEENLQPPIWSTKGMISLIGDPGDKGFYLEELDTEIPDFVETEQTLSPELLKSLGQLRKLTLRSYNPVQLEAIAVSTFPLATNLTDLRLYYTEGQQFLNDCIETFPCKLKVLYIIQKNSLAIYIAPKALMPHAQTLETLWLENLEPDDAYPSRTLPLAVLRNPTYLDWSILISKRFPKLREVAVSLDSDSVEEGLVGENFQILRVLNEHHFRCTCGHSIKRLAESAFGKLYEREPSPKLKAIAFGTPNRGLSCRKGPDYEEVSIYFGRREKDMLDRDVARCTPLNARQARYMLPEVTIIMEGERTLVSLEK</sequence>
<comment type="caution">
    <text evidence="2">The sequence shown here is derived from an EMBL/GenBank/DDBJ whole genome shotgun (WGS) entry which is preliminary data.</text>
</comment>
<protein>
    <recommendedName>
        <fullName evidence="1">F-box domain-containing protein</fullName>
    </recommendedName>
</protein>
<name>A0AAV9VN25_9PEZI</name>
<proteinExistence type="predicted"/>
<dbReference type="SUPFAM" id="SSF81383">
    <property type="entry name" value="F-box domain"/>
    <property type="match status" value="1"/>
</dbReference>
<evidence type="ECO:0000313" key="2">
    <source>
        <dbReference type="EMBL" id="KAK6363485.1"/>
    </source>
</evidence>
<gene>
    <name evidence="2" type="ORF">TWF730_000917</name>
</gene>
<reference evidence="2 3" key="1">
    <citation type="submission" date="2019-10" db="EMBL/GenBank/DDBJ databases">
        <authorList>
            <person name="Palmer J.M."/>
        </authorList>
    </citation>
    <scope>NUCLEOTIDE SEQUENCE [LARGE SCALE GENOMIC DNA]</scope>
    <source>
        <strain evidence="2 3">TWF730</strain>
    </source>
</reference>
<evidence type="ECO:0000313" key="3">
    <source>
        <dbReference type="Proteomes" id="UP001373714"/>
    </source>
</evidence>
<dbReference type="SUPFAM" id="SSF52047">
    <property type="entry name" value="RNI-like"/>
    <property type="match status" value="1"/>
</dbReference>
<keyword evidence="3" id="KW-1185">Reference proteome</keyword>
<evidence type="ECO:0000259" key="1">
    <source>
        <dbReference type="PROSITE" id="PS50181"/>
    </source>
</evidence>
<dbReference type="Pfam" id="PF12937">
    <property type="entry name" value="F-box-like"/>
    <property type="match status" value="1"/>
</dbReference>
<dbReference type="Proteomes" id="UP001373714">
    <property type="component" value="Unassembled WGS sequence"/>
</dbReference>
<dbReference type="PROSITE" id="PS50181">
    <property type="entry name" value="FBOX"/>
    <property type="match status" value="1"/>
</dbReference>
<accession>A0AAV9VN25</accession>
<dbReference type="EMBL" id="JAVHNS010000001">
    <property type="protein sequence ID" value="KAK6363485.1"/>
    <property type="molecule type" value="Genomic_DNA"/>
</dbReference>
<dbReference type="AlphaFoldDB" id="A0AAV9VN25"/>
<feature type="domain" description="F-box" evidence="1">
    <location>
        <begin position="20"/>
        <end position="66"/>
    </location>
</feature>